<gene>
    <name evidence="2" type="ORF">ICL16_18495</name>
</gene>
<evidence type="ECO:0000313" key="2">
    <source>
        <dbReference type="EMBL" id="MBD2774006.1"/>
    </source>
</evidence>
<dbReference type="AlphaFoldDB" id="A0A8J6XN02"/>
<sequence>MLSTNWRGYRVAAWVGQALLTIFVIAAAVQGNWQNAFALACFLVASVAFVVMDDPVAIAEALRQFLSGASAYSYCCVCTFESLILLRPTM</sequence>
<evidence type="ECO:0000313" key="3">
    <source>
        <dbReference type="Proteomes" id="UP000629098"/>
    </source>
</evidence>
<protein>
    <submittedName>
        <fullName evidence="2">Uncharacterized protein</fullName>
    </submittedName>
</protein>
<feature type="transmembrane region" description="Helical" evidence="1">
    <location>
        <begin position="64"/>
        <end position="86"/>
    </location>
</feature>
<name>A0A8J6XN02_9CYAN</name>
<keyword evidence="1" id="KW-1133">Transmembrane helix</keyword>
<comment type="caution">
    <text evidence="2">The sequence shown here is derived from an EMBL/GenBank/DDBJ whole genome shotgun (WGS) entry which is preliminary data.</text>
</comment>
<dbReference type="RefSeq" id="WP_190830661.1">
    <property type="nucleotide sequence ID" value="NZ_CAWPPI010000063.1"/>
</dbReference>
<dbReference type="Proteomes" id="UP000629098">
    <property type="component" value="Unassembled WGS sequence"/>
</dbReference>
<keyword evidence="1" id="KW-0472">Membrane</keyword>
<feature type="transmembrane region" description="Helical" evidence="1">
    <location>
        <begin position="12"/>
        <end position="29"/>
    </location>
</feature>
<accession>A0A8J6XN02</accession>
<organism evidence="2 3">
    <name type="scientific">Iningainema tapete BLCC-T55</name>
    <dbReference type="NCBI Taxonomy" id="2748662"/>
    <lineage>
        <taxon>Bacteria</taxon>
        <taxon>Bacillati</taxon>
        <taxon>Cyanobacteriota</taxon>
        <taxon>Cyanophyceae</taxon>
        <taxon>Nostocales</taxon>
        <taxon>Scytonemataceae</taxon>
        <taxon>Iningainema tapete</taxon>
    </lineage>
</organism>
<keyword evidence="3" id="KW-1185">Reference proteome</keyword>
<feature type="transmembrane region" description="Helical" evidence="1">
    <location>
        <begin position="36"/>
        <end position="52"/>
    </location>
</feature>
<proteinExistence type="predicted"/>
<dbReference type="EMBL" id="JACXAE010000063">
    <property type="protein sequence ID" value="MBD2774006.1"/>
    <property type="molecule type" value="Genomic_DNA"/>
</dbReference>
<reference evidence="2" key="1">
    <citation type="submission" date="2020-09" db="EMBL/GenBank/DDBJ databases">
        <title>Iningainema tapete sp. nov. (Scytonemataceae, Cyanobacteria) from greenhouses in central Florida (USA) produces two types of nodularin with biosynthetic potential for microcystin-LR and anabaenopeptins.</title>
        <authorList>
            <person name="Berthold D.E."/>
            <person name="Lefler F.W."/>
            <person name="Huang I.-S."/>
            <person name="Abdulla H."/>
            <person name="Zimba P.V."/>
            <person name="Laughinghouse H.D. IV."/>
        </authorList>
    </citation>
    <scope>NUCLEOTIDE SEQUENCE</scope>
    <source>
        <strain evidence="2">BLCCT55</strain>
    </source>
</reference>
<evidence type="ECO:0000256" key="1">
    <source>
        <dbReference type="SAM" id="Phobius"/>
    </source>
</evidence>
<keyword evidence="1" id="KW-0812">Transmembrane</keyword>